<dbReference type="SUPFAM" id="SSF46565">
    <property type="entry name" value="Chaperone J-domain"/>
    <property type="match status" value="1"/>
</dbReference>
<dbReference type="AlphaFoldDB" id="A0A8J6IS27"/>
<dbReference type="GO" id="GO:0051087">
    <property type="term" value="F:protein-folding chaperone binding"/>
    <property type="evidence" value="ECO:0007669"/>
    <property type="project" value="InterPro"/>
</dbReference>
<dbReference type="GO" id="GO:1990230">
    <property type="term" value="C:iron-sulfur cluster transfer complex"/>
    <property type="evidence" value="ECO:0007669"/>
    <property type="project" value="TreeGrafter"/>
</dbReference>
<dbReference type="GO" id="GO:0001671">
    <property type="term" value="F:ATPase activator activity"/>
    <property type="evidence" value="ECO:0007669"/>
    <property type="project" value="InterPro"/>
</dbReference>
<dbReference type="GO" id="GO:0006457">
    <property type="term" value="P:protein folding"/>
    <property type="evidence" value="ECO:0007669"/>
    <property type="project" value="UniProtKB-UniRule"/>
</dbReference>
<dbReference type="EMBL" id="JACNEP010000002">
    <property type="protein sequence ID" value="MBC3764745.1"/>
    <property type="molecule type" value="Genomic_DNA"/>
</dbReference>
<dbReference type="PANTHER" id="PTHR14021">
    <property type="entry name" value="IRON-SULFUR CLUSTER CO-CHAPERONE PROTEIN HSCB"/>
    <property type="match status" value="1"/>
</dbReference>
<dbReference type="NCBIfam" id="NF003449">
    <property type="entry name" value="PRK05014.1"/>
    <property type="match status" value="1"/>
</dbReference>
<dbReference type="SMART" id="SM00271">
    <property type="entry name" value="DnaJ"/>
    <property type="match status" value="1"/>
</dbReference>
<name>A0A8J6IS27_9ALTE</name>
<accession>A0A8J6IS27</accession>
<dbReference type="Proteomes" id="UP000601768">
    <property type="component" value="Unassembled WGS sequence"/>
</dbReference>
<feature type="domain" description="J" evidence="5">
    <location>
        <begin position="2"/>
        <end position="74"/>
    </location>
</feature>
<comment type="function">
    <text evidence="3 4">Co-chaperone involved in the maturation of iron-sulfur cluster-containing proteins. Seems to help targeting proteins to be folded toward HscA.</text>
</comment>
<dbReference type="PANTHER" id="PTHR14021:SF15">
    <property type="entry name" value="IRON-SULFUR CLUSTER CO-CHAPERONE PROTEIN HSCB"/>
    <property type="match status" value="1"/>
</dbReference>
<keyword evidence="2 4" id="KW-0143">Chaperone</keyword>
<dbReference type="Gene3D" id="1.10.287.110">
    <property type="entry name" value="DnaJ domain"/>
    <property type="match status" value="1"/>
</dbReference>
<comment type="subunit">
    <text evidence="4">Interacts with HscA and stimulates its ATPase activity.</text>
</comment>
<dbReference type="HAMAP" id="MF_00682">
    <property type="entry name" value="HscB"/>
    <property type="match status" value="1"/>
</dbReference>
<evidence type="ECO:0000313" key="7">
    <source>
        <dbReference type="Proteomes" id="UP000601768"/>
    </source>
</evidence>
<evidence type="ECO:0000256" key="2">
    <source>
        <dbReference type="ARBA" id="ARBA00023186"/>
    </source>
</evidence>
<dbReference type="InterPro" id="IPR004640">
    <property type="entry name" value="HscB"/>
</dbReference>
<reference evidence="6" key="1">
    <citation type="journal article" date="2018" name="Int. J. Syst. Evol. Microbiol.">
        <title>Neptunicella marina gen. nov., sp. nov., isolated from surface seawater.</title>
        <authorList>
            <person name="Liu X."/>
            <person name="Lai Q."/>
            <person name="Du Y."/>
            <person name="Zhang X."/>
            <person name="Liu Z."/>
            <person name="Sun F."/>
            <person name="Shao Z."/>
        </authorList>
    </citation>
    <scope>NUCLEOTIDE SEQUENCE</scope>
    <source>
        <strain evidence="6">S27-2</strain>
    </source>
</reference>
<dbReference type="CDD" id="cd06257">
    <property type="entry name" value="DnaJ"/>
    <property type="match status" value="1"/>
</dbReference>
<protein>
    <recommendedName>
        <fullName evidence="4">Co-chaperone protein HscB homolog</fullName>
    </recommendedName>
</protein>
<evidence type="ECO:0000256" key="4">
    <source>
        <dbReference type="HAMAP-Rule" id="MF_00682"/>
    </source>
</evidence>
<proteinExistence type="inferred from homology"/>
<comment type="similarity">
    <text evidence="1 4">Belongs to the HscB family.</text>
</comment>
<organism evidence="6 7">
    <name type="scientific">Neptunicella marina</name>
    <dbReference type="NCBI Taxonomy" id="2125989"/>
    <lineage>
        <taxon>Bacteria</taxon>
        <taxon>Pseudomonadati</taxon>
        <taxon>Pseudomonadota</taxon>
        <taxon>Gammaproteobacteria</taxon>
        <taxon>Alteromonadales</taxon>
        <taxon>Alteromonadaceae</taxon>
        <taxon>Neptunicella</taxon>
    </lineage>
</organism>
<dbReference type="Gene3D" id="1.20.1280.20">
    <property type="entry name" value="HscB, C-terminal domain"/>
    <property type="match status" value="1"/>
</dbReference>
<comment type="caution">
    <text evidence="6">The sequence shown here is derived from an EMBL/GenBank/DDBJ whole genome shotgun (WGS) entry which is preliminary data.</text>
</comment>
<dbReference type="GO" id="GO:0044571">
    <property type="term" value="P:[2Fe-2S] cluster assembly"/>
    <property type="evidence" value="ECO:0007669"/>
    <property type="project" value="InterPro"/>
</dbReference>
<gene>
    <name evidence="4 6" type="primary">hscB</name>
    <name evidence="6" type="ORF">H8B19_02580</name>
</gene>
<dbReference type="RefSeq" id="WP_186505225.1">
    <property type="nucleotide sequence ID" value="NZ_JACNEP010000002.1"/>
</dbReference>
<dbReference type="InterPro" id="IPR036386">
    <property type="entry name" value="HscB_C_sf"/>
</dbReference>
<reference evidence="6" key="2">
    <citation type="submission" date="2020-08" db="EMBL/GenBank/DDBJ databases">
        <authorList>
            <person name="Lai Q."/>
        </authorList>
    </citation>
    <scope>NUCLEOTIDE SEQUENCE</scope>
    <source>
        <strain evidence="6">S27-2</strain>
    </source>
</reference>
<dbReference type="Pfam" id="PF07743">
    <property type="entry name" value="HSCB_C"/>
    <property type="match status" value="1"/>
</dbReference>
<dbReference type="InterPro" id="IPR036869">
    <property type="entry name" value="J_dom_sf"/>
</dbReference>
<dbReference type="InterPro" id="IPR001623">
    <property type="entry name" value="DnaJ_domain"/>
</dbReference>
<evidence type="ECO:0000259" key="5">
    <source>
        <dbReference type="PROSITE" id="PS50076"/>
    </source>
</evidence>
<dbReference type="GO" id="GO:0051259">
    <property type="term" value="P:protein complex oligomerization"/>
    <property type="evidence" value="ECO:0007669"/>
    <property type="project" value="InterPro"/>
</dbReference>
<dbReference type="SUPFAM" id="SSF47144">
    <property type="entry name" value="HSC20 (HSCB), C-terminal oligomerisation domain"/>
    <property type="match status" value="1"/>
</dbReference>
<dbReference type="PROSITE" id="PS50076">
    <property type="entry name" value="DNAJ_2"/>
    <property type="match status" value="1"/>
</dbReference>
<sequence length="171" mass="19965">MNHFELFDLTPQFELDLSQLAKTYQHLQQLTHPDKFATASEQQRLLAVQKNAQVNDAYQVLKSPLLRAEYLLELRGVDLKHETSTLQDGAFLMQQMEWREQLEDIAASKNIDALEEMDDEIATEIKQQLQRVHKGLETEGQELQVADLIRKLKFLYKLRNEIAQIEETLQD</sequence>
<evidence type="ECO:0000313" key="6">
    <source>
        <dbReference type="EMBL" id="MBC3764745.1"/>
    </source>
</evidence>
<evidence type="ECO:0000256" key="3">
    <source>
        <dbReference type="ARBA" id="ARBA00025596"/>
    </source>
</evidence>
<keyword evidence="7" id="KW-1185">Reference proteome</keyword>
<dbReference type="NCBIfam" id="TIGR00714">
    <property type="entry name" value="hscB"/>
    <property type="match status" value="1"/>
</dbReference>
<dbReference type="InterPro" id="IPR009073">
    <property type="entry name" value="HscB_oligo_C"/>
</dbReference>
<evidence type="ECO:0000256" key="1">
    <source>
        <dbReference type="ARBA" id="ARBA00010476"/>
    </source>
</evidence>